<evidence type="ECO:0000313" key="1">
    <source>
        <dbReference type="EMBL" id="EOM77403.1"/>
    </source>
</evidence>
<protein>
    <submittedName>
        <fullName evidence="1">Uncharacterized protein</fullName>
    </submittedName>
</protein>
<name>R7WQ25_9NOCA</name>
<gene>
    <name evidence="1" type="ORF">Rrhod_1208</name>
</gene>
<evidence type="ECO:0000313" key="2">
    <source>
        <dbReference type="Proteomes" id="UP000013525"/>
    </source>
</evidence>
<organism evidence="1 2">
    <name type="scientific">Rhodococcus rhodnii LMG 5362</name>
    <dbReference type="NCBI Taxonomy" id="1273125"/>
    <lineage>
        <taxon>Bacteria</taxon>
        <taxon>Bacillati</taxon>
        <taxon>Actinomycetota</taxon>
        <taxon>Actinomycetes</taxon>
        <taxon>Mycobacteriales</taxon>
        <taxon>Nocardiaceae</taxon>
        <taxon>Rhodococcus</taxon>
    </lineage>
</organism>
<accession>R7WQ25</accession>
<keyword evidence="2" id="KW-1185">Reference proteome</keyword>
<dbReference type="Proteomes" id="UP000013525">
    <property type="component" value="Unassembled WGS sequence"/>
</dbReference>
<reference evidence="1 2" key="1">
    <citation type="journal article" date="2013" name="Genome Announc.">
        <title>Draft Genome Sequence of Rhodococcus rhodnii Strain LMG5362, a Symbiont of Rhodnius prolixus (Hemiptera, Reduviidae, Triatominae), the Principle Vector of Trypanosoma cruzi.</title>
        <authorList>
            <person name="Pachebat J.A."/>
            <person name="van Keulen G."/>
            <person name="Whitten M.M."/>
            <person name="Girdwood S."/>
            <person name="Del Sol R."/>
            <person name="Dyson P.J."/>
            <person name="Facey P.D."/>
        </authorList>
    </citation>
    <scope>NUCLEOTIDE SEQUENCE [LARGE SCALE GENOMIC DNA]</scope>
    <source>
        <strain evidence="1 2">LMG 5362</strain>
    </source>
</reference>
<sequence>MDRRHGDGTLGLAAAESVSWEDHDIPDFHGLLAELAQ</sequence>
<proteinExistence type="predicted"/>
<comment type="caution">
    <text evidence="1">The sequence shown here is derived from an EMBL/GenBank/DDBJ whole genome shotgun (WGS) entry which is preliminary data.</text>
</comment>
<dbReference type="AlphaFoldDB" id="R7WQ25"/>
<dbReference type="EMBL" id="APMY01000041">
    <property type="protein sequence ID" value="EOM77403.1"/>
    <property type="molecule type" value="Genomic_DNA"/>
</dbReference>
<dbReference type="PATRIC" id="fig|1273125.3.peg.1170"/>